<reference evidence="5 6" key="1">
    <citation type="submission" date="2020-08" db="EMBL/GenBank/DDBJ databases">
        <title>Bridging the membrane lipid divide: bacteria of the FCB group superphylum have the potential to synthesize archaeal ether lipids.</title>
        <authorList>
            <person name="Villanueva L."/>
            <person name="Von Meijenfeldt F.A.B."/>
            <person name="Westbye A.B."/>
            <person name="Yadav S."/>
            <person name="Hopmans E.C."/>
            <person name="Dutilh B.E."/>
            <person name="Sinninghe Damste J.S."/>
        </authorList>
    </citation>
    <scope>NUCLEOTIDE SEQUENCE [LARGE SCALE GENOMIC DNA]</scope>
    <source>
        <strain evidence="5">NIOZ-UU36</strain>
    </source>
</reference>
<evidence type="ECO:0000256" key="2">
    <source>
        <dbReference type="ARBA" id="ARBA00023054"/>
    </source>
</evidence>
<sequence length="269" mass="28173">MKSSRWVLLPMLIGVTILSACGGISGTPEAIPTVVLSSNGGNSQSISTETVAASAIIVPVNQIQLSFPLTGSVATVDVAEGDLVESGQSLVQLDTAILQAIVAEREANIIAAQTQVSYLRRIINSSNEDIDAAEAEVARQNAILDADLERLKQATLVTPISGTVVSVDISPGETVTPGLIVITIGDLTEMQIETTDLSERDIPKVKIGQSATINIDALDQEVNGRVSRIAEQASSVGGDVVYTVIISLDEEIPEARWGMSAEIKIAVEG</sequence>
<dbReference type="InterPro" id="IPR058625">
    <property type="entry name" value="MdtA-like_BSH"/>
</dbReference>
<evidence type="ECO:0000259" key="4">
    <source>
        <dbReference type="Pfam" id="PF25990"/>
    </source>
</evidence>
<dbReference type="SUPFAM" id="SSF111369">
    <property type="entry name" value="HlyD-like secretion proteins"/>
    <property type="match status" value="1"/>
</dbReference>
<keyword evidence="2" id="KW-0175">Coiled coil</keyword>
<evidence type="ECO:0000313" key="6">
    <source>
        <dbReference type="Proteomes" id="UP000614469"/>
    </source>
</evidence>
<comment type="subcellular location">
    <subcellularLocation>
        <location evidence="1">Cell envelope</location>
    </subcellularLocation>
</comment>
<dbReference type="Proteomes" id="UP000614469">
    <property type="component" value="Unassembled WGS sequence"/>
</dbReference>
<dbReference type="Gene3D" id="2.40.30.170">
    <property type="match status" value="1"/>
</dbReference>
<dbReference type="PROSITE" id="PS51257">
    <property type="entry name" value="PROKAR_LIPOPROTEIN"/>
    <property type="match status" value="1"/>
</dbReference>
<dbReference type="InterPro" id="IPR058636">
    <property type="entry name" value="Beta-barrel_YknX"/>
</dbReference>
<organism evidence="5 6">
    <name type="scientific">Candidatus Desulfolinea nitratireducens</name>
    <dbReference type="NCBI Taxonomy" id="2841698"/>
    <lineage>
        <taxon>Bacteria</taxon>
        <taxon>Bacillati</taxon>
        <taxon>Chloroflexota</taxon>
        <taxon>Anaerolineae</taxon>
        <taxon>Anaerolineales</taxon>
        <taxon>Anaerolineales incertae sedis</taxon>
        <taxon>Candidatus Desulfolinea</taxon>
    </lineage>
</organism>
<evidence type="ECO:0000259" key="3">
    <source>
        <dbReference type="Pfam" id="PF25917"/>
    </source>
</evidence>
<dbReference type="Pfam" id="PF25917">
    <property type="entry name" value="BSH_RND"/>
    <property type="match status" value="1"/>
</dbReference>
<gene>
    <name evidence="5" type="ORF">H8E29_04295</name>
</gene>
<name>A0A8J6NID0_9CHLR</name>
<evidence type="ECO:0000313" key="5">
    <source>
        <dbReference type="EMBL" id="MBC8334462.1"/>
    </source>
</evidence>
<dbReference type="Pfam" id="PF25990">
    <property type="entry name" value="Beta-barrel_YknX"/>
    <property type="match status" value="1"/>
</dbReference>
<feature type="domain" description="Multidrug resistance protein MdtA-like barrel-sandwich hybrid" evidence="3">
    <location>
        <begin position="70"/>
        <end position="178"/>
    </location>
</feature>
<dbReference type="InterPro" id="IPR050465">
    <property type="entry name" value="UPF0194_transport"/>
</dbReference>
<dbReference type="EMBL" id="JACNJN010000067">
    <property type="protein sequence ID" value="MBC8334462.1"/>
    <property type="molecule type" value="Genomic_DNA"/>
</dbReference>
<dbReference type="AlphaFoldDB" id="A0A8J6NID0"/>
<protein>
    <submittedName>
        <fullName evidence="5">HlyD family efflux transporter periplasmic adaptor subunit</fullName>
    </submittedName>
</protein>
<feature type="domain" description="YknX-like beta-barrel" evidence="4">
    <location>
        <begin position="194"/>
        <end position="265"/>
    </location>
</feature>
<evidence type="ECO:0000256" key="1">
    <source>
        <dbReference type="ARBA" id="ARBA00004196"/>
    </source>
</evidence>
<dbReference type="Gene3D" id="2.40.50.100">
    <property type="match status" value="1"/>
</dbReference>
<accession>A0A8J6NID0</accession>
<dbReference type="GO" id="GO:0030313">
    <property type="term" value="C:cell envelope"/>
    <property type="evidence" value="ECO:0007669"/>
    <property type="project" value="UniProtKB-SubCell"/>
</dbReference>
<proteinExistence type="predicted"/>
<dbReference type="PANTHER" id="PTHR32347">
    <property type="entry name" value="EFFLUX SYSTEM COMPONENT YKNX-RELATED"/>
    <property type="match status" value="1"/>
</dbReference>
<comment type="caution">
    <text evidence="5">The sequence shown here is derived from an EMBL/GenBank/DDBJ whole genome shotgun (WGS) entry which is preliminary data.</text>
</comment>